<dbReference type="SUPFAM" id="SSF56574">
    <property type="entry name" value="Serpins"/>
    <property type="match status" value="2"/>
</dbReference>
<name>A0AAV1NUN2_SCOSC</name>
<evidence type="ECO:0000256" key="2">
    <source>
        <dbReference type="SAM" id="MobiDB-lite"/>
    </source>
</evidence>
<feature type="region of interest" description="Disordered" evidence="2">
    <location>
        <begin position="171"/>
        <end position="212"/>
    </location>
</feature>
<dbReference type="InterPro" id="IPR023795">
    <property type="entry name" value="Serpin_CS"/>
</dbReference>
<organism evidence="4 5">
    <name type="scientific">Scomber scombrus</name>
    <name type="common">Atlantic mackerel</name>
    <name type="synonym">Scomber vernalis</name>
    <dbReference type="NCBI Taxonomy" id="13677"/>
    <lineage>
        <taxon>Eukaryota</taxon>
        <taxon>Metazoa</taxon>
        <taxon>Chordata</taxon>
        <taxon>Craniata</taxon>
        <taxon>Vertebrata</taxon>
        <taxon>Euteleostomi</taxon>
        <taxon>Actinopterygii</taxon>
        <taxon>Neopterygii</taxon>
        <taxon>Teleostei</taxon>
        <taxon>Neoteleostei</taxon>
        <taxon>Acanthomorphata</taxon>
        <taxon>Pelagiaria</taxon>
        <taxon>Scombriformes</taxon>
        <taxon>Scombridae</taxon>
        <taxon>Scomber</taxon>
    </lineage>
</organism>
<dbReference type="InterPro" id="IPR042185">
    <property type="entry name" value="Serpin_sf_2"/>
</dbReference>
<dbReference type="InterPro" id="IPR023796">
    <property type="entry name" value="Serpin_dom"/>
</dbReference>
<dbReference type="PANTHER" id="PTHR11461">
    <property type="entry name" value="SERINE PROTEASE INHIBITOR, SERPIN"/>
    <property type="match status" value="1"/>
</dbReference>
<dbReference type="Gene3D" id="2.30.39.10">
    <property type="entry name" value="Alpha-1-antitrypsin, domain 1"/>
    <property type="match status" value="1"/>
</dbReference>
<dbReference type="GO" id="GO:0004867">
    <property type="term" value="F:serine-type endopeptidase inhibitor activity"/>
    <property type="evidence" value="ECO:0007669"/>
    <property type="project" value="InterPro"/>
</dbReference>
<evidence type="ECO:0000313" key="5">
    <source>
        <dbReference type="Proteomes" id="UP001314229"/>
    </source>
</evidence>
<accession>A0AAV1NUN2</accession>
<reference evidence="4 5" key="1">
    <citation type="submission" date="2024-01" db="EMBL/GenBank/DDBJ databases">
        <authorList>
            <person name="Alioto T."/>
            <person name="Alioto T."/>
            <person name="Gomez Garrido J."/>
        </authorList>
    </citation>
    <scope>NUCLEOTIDE SEQUENCE [LARGE SCALE GENOMIC DNA]</scope>
</reference>
<dbReference type="InterPro" id="IPR000215">
    <property type="entry name" value="Serpin_fam"/>
</dbReference>
<dbReference type="InterPro" id="IPR036186">
    <property type="entry name" value="Serpin_sf"/>
</dbReference>
<dbReference type="AlphaFoldDB" id="A0AAV1NUN2"/>
<dbReference type="Proteomes" id="UP001314229">
    <property type="component" value="Unassembled WGS sequence"/>
</dbReference>
<dbReference type="EMBL" id="CAWUFR010000063">
    <property type="protein sequence ID" value="CAK6963180.1"/>
    <property type="molecule type" value="Genomic_DNA"/>
</dbReference>
<dbReference type="Pfam" id="PF00079">
    <property type="entry name" value="Serpin"/>
    <property type="match status" value="2"/>
</dbReference>
<sequence length="473" mass="51207">MAREDAMMSVVYSFTWVIALAVLTGLSADGSVLSKPEKLFSRAVRREREIKQEQHLNISALNTALAFETYRDLATKTTTVPGVQQQHNILFSPMGLASALALLSQISGSESRSQALEALGLAANSTEQSVEATISALADLQQSLMLQEGGGGVGVQRAGSVAGAKTEAGIGSTAGGGAGNNASVDNGAKGRNGTGFSSEAKGHTGSKGGVQAGGQLRVWSSLHVDGKPSLDYDSFLSRPQHTELSAFNISFEPLMKDLQSSDKLTLNNYVYFKGRQPFERRHTVPRSFQLNATTNVEVDMMFRDYSSEVMMLYDTNCSATVVQLAFSERLAALLLLPKAELQPLEDCLSDSRMSFWLSNLKPGGAEILFPKFQLRKSYSLKSLLRTSGVSSIFSNSADFSKISQKTLKFIKAPHEVLLEVEETKSSDGGSRDTSLEFFVAPRITFDRPFMLIIYDNLTGLVLLIGRVLDPTDV</sequence>
<dbReference type="GO" id="GO:0005615">
    <property type="term" value="C:extracellular space"/>
    <property type="evidence" value="ECO:0007669"/>
    <property type="project" value="InterPro"/>
</dbReference>
<protein>
    <submittedName>
        <fullName evidence="4">Alpha-1-antiproteinase-like isoform X1</fullName>
    </submittedName>
</protein>
<evidence type="ECO:0000313" key="4">
    <source>
        <dbReference type="EMBL" id="CAK6963180.1"/>
    </source>
</evidence>
<dbReference type="PROSITE" id="PS00284">
    <property type="entry name" value="SERPIN"/>
    <property type="match status" value="1"/>
</dbReference>
<comment type="caution">
    <text evidence="4">The sequence shown here is derived from an EMBL/GenBank/DDBJ whole genome shotgun (WGS) entry which is preliminary data.</text>
</comment>
<feature type="domain" description="Serpin" evidence="3">
    <location>
        <begin position="67"/>
        <end position="470"/>
    </location>
</feature>
<dbReference type="InterPro" id="IPR042178">
    <property type="entry name" value="Serpin_sf_1"/>
</dbReference>
<keyword evidence="5" id="KW-1185">Reference proteome</keyword>
<comment type="similarity">
    <text evidence="1">Belongs to the serpin family.</text>
</comment>
<dbReference type="Gene3D" id="3.30.497.10">
    <property type="entry name" value="Antithrombin, subunit I, domain 2"/>
    <property type="match status" value="2"/>
</dbReference>
<dbReference type="SMART" id="SM00093">
    <property type="entry name" value="SERPIN"/>
    <property type="match status" value="1"/>
</dbReference>
<evidence type="ECO:0000259" key="3">
    <source>
        <dbReference type="SMART" id="SM00093"/>
    </source>
</evidence>
<dbReference type="PANTHER" id="PTHR11461:SF372">
    <property type="entry name" value="ACCESSORY GLAND PROTEIN ACP76A-RELATED"/>
    <property type="match status" value="1"/>
</dbReference>
<gene>
    <name evidence="4" type="ORF">FSCOSCO3_A021755</name>
</gene>
<evidence type="ECO:0000256" key="1">
    <source>
        <dbReference type="RuleBase" id="RU000411"/>
    </source>
</evidence>
<proteinExistence type="inferred from homology"/>